<reference evidence="2" key="1">
    <citation type="journal article" date="2023" name="Nat. Commun.">
        <title>Diploid and tetraploid genomes of Acorus and the evolution of monocots.</title>
        <authorList>
            <person name="Ma L."/>
            <person name="Liu K.W."/>
            <person name="Li Z."/>
            <person name="Hsiao Y.Y."/>
            <person name="Qi Y."/>
            <person name="Fu T."/>
            <person name="Tang G.D."/>
            <person name="Zhang D."/>
            <person name="Sun W.H."/>
            <person name="Liu D.K."/>
            <person name="Li Y."/>
            <person name="Chen G.Z."/>
            <person name="Liu X.D."/>
            <person name="Liao X.Y."/>
            <person name="Jiang Y.T."/>
            <person name="Yu X."/>
            <person name="Hao Y."/>
            <person name="Huang J."/>
            <person name="Zhao X.W."/>
            <person name="Ke S."/>
            <person name="Chen Y.Y."/>
            <person name="Wu W.L."/>
            <person name="Hsu J.L."/>
            <person name="Lin Y.F."/>
            <person name="Huang M.D."/>
            <person name="Li C.Y."/>
            <person name="Huang L."/>
            <person name="Wang Z.W."/>
            <person name="Zhao X."/>
            <person name="Zhong W.Y."/>
            <person name="Peng D.H."/>
            <person name="Ahmad S."/>
            <person name="Lan S."/>
            <person name="Zhang J.S."/>
            <person name="Tsai W.C."/>
            <person name="Van de Peer Y."/>
            <person name="Liu Z.J."/>
        </authorList>
    </citation>
    <scope>NUCLEOTIDE SEQUENCE</scope>
    <source>
        <strain evidence="2">CP</strain>
    </source>
</reference>
<evidence type="ECO:0000313" key="2">
    <source>
        <dbReference type="EMBL" id="KAK1306493.1"/>
    </source>
</evidence>
<accession>A0AAV9DYS3</accession>
<protein>
    <submittedName>
        <fullName evidence="2">Uncharacterized protein</fullName>
    </submittedName>
</protein>
<sequence length="204" mass="22527">MSDAGELLARFTSCRVPPVVTASGAGSSSHRRASGTRRRRRSHSTSPGRGKELVVMEDDPDHWPRSSEEEELEEVSASPPAGPRAPTLDAAARAEEAELEGAILQLSAVHAERDELARTVTSLQTRIVADTVAMAQHEHNLDSWLWITFAQSYRQGWESALLPEGDPRRIHPDTIDRQEGFAPGVYPEIPFQYRPRPGVQDISD</sequence>
<feature type="compositionally biased region" description="Basic residues" evidence="1">
    <location>
        <begin position="29"/>
        <end position="43"/>
    </location>
</feature>
<dbReference type="Proteomes" id="UP001180020">
    <property type="component" value="Unassembled WGS sequence"/>
</dbReference>
<comment type="caution">
    <text evidence="2">The sequence shown here is derived from an EMBL/GenBank/DDBJ whole genome shotgun (WGS) entry which is preliminary data.</text>
</comment>
<dbReference type="EMBL" id="JAUJYO010000010">
    <property type="protein sequence ID" value="KAK1306493.1"/>
    <property type="molecule type" value="Genomic_DNA"/>
</dbReference>
<proteinExistence type="predicted"/>
<feature type="region of interest" description="Disordered" evidence="1">
    <location>
        <begin position="1"/>
        <end position="88"/>
    </location>
</feature>
<evidence type="ECO:0000256" key="1">
    <source>
        <dbReference type="SAM" id="MobiDB-lite"/>
    </source>
</evidence>
<keyword evidence="3" id="KW-1185">Reference proteome</keyword>
<reference evidence="2" key="2">
    <citation type="submission" date="2023-06" db="EMBL/GenBank/DDBJ databases">
        <authorList>
            <person name="Ma L."/>
            <person name="Liu K.-W."/>
            <person name="Li Z."/>
            <person name="Hsiao Y.-Y."/>
            <person name="Qi Y."/>
            <person name="Fu T."/>
            <person name="Tang G."/>
            <person name="Zhang D."/>
            <person name="Sun W.-H."/>
            <person name="Liu D.-K."/>
            <person name="Li Y."/>
            <person name="Chen G.-Z."/>
            <person name="Liu X.-D."/>
            <person name="Liao X.-Y."/>
            <person name="Jiang Y.-T."/>
            <person name="Yu X."/>
            <person name="Hao Y."/>
            <person name="Huang J."/>
            <person name="Zhao X.-W."/>
            <person name="Ke S."/>
            <person name="Chen Y.-Y."/>
            <person name="Wu W.-L."/>
            <person name="Hsu J.-L."/>
            <person name="Lin Y.-F."/>
            <person name="Huang M.-D."/>
            <person name="Li C.-Y."/>
            <person name="Huang L."/>
            <person name="Wang Z.-W."/>
            <person name="Zhao X."/>
            <person name="Zhong W.-Y."/>
            <person name="Peng D.-H."/>
            <person name="Ahmad S."/>
            <person name="Lan S."/>
            <person name="Zhang J.-S."/>
            <person name="Tsai W.-C."/>
            <person name="Van De Peer Y."/>
            <person name="Liu Z.-J."/>
        </authorList>
    </citation>
    <scope>NUCLEOTIDE SEQUENCE</scope>
    <source>
        <strain evidence="2">CP</strain>
        <tissue evidence="2">Leaves</tissue>
    </source>
</reference>
<evidence type="ECO:0000313" key="3">
    <source>
        <dbReference type="Proteomes" id="UP001180020"/>
    </source>
</evidence>
<organism evidence="2 3">
    <name type="scientific">Acorus calamus</name>
    <name type="common">Sweet flag</name>
    <dbReference type="NCBI Taxonomy" id="4465"/>
    <lineage>
        <taxon>Eukaryota</taxon>
        <taxon>Viridiplantae</taxon>
        <taxon>Streptophyta</taxon>
        <taxon>Embryophyta</taxon>
        <taxon>Tracheophyta</taxon>
        <taxon>Spermatophyta</taxon>
        <taxon>Magnoliopsida</taxon>
        <taxon>Liliopsida</taxon>
        <taxon>Acoraceae</taxon>
        <taxon>Acorus</taxon>
    </lineage>
</organism>
<name>A0AAV9DYS3_ACOCL</name>
<gene>
    <name evidence="2" type="ORF">QJS10_CPA10g01653</name>
</gene>
<dbReference type="AlphaFoldDB" id="A0AAV9DYS3"/>